<keyword evidence="15" id="KW-1185">Reference proteome</keyword>
<dbReference type="InterPro" id="IPR015422">
    <property type="entry name" value="PyrdxlP-dep_Trfase_small"/>
</dbReference>
<dbReference type="CDD" id="cd00609">
    <property type="entry name" value="AAT_like"/>
    <property type="match status" value="1"/>
</dbReference>
<feature type="domain" description="Aminotransferase class I/classII large" evidence="13">
    <location>
        <begin position="66"/>
        <end position="369"/>
    </location>
</feature>
<gene>
    <name evidence="14" type="ORF">A1QC_03105</name>
</gene>
<sequence>MKSLADKLVPESVKKLIPYQSARRIARNMNSEGHLWLNANELESCCQYGDISQGRNDHYNRYPDFLPFDIASSYQDYCQLHHIESKNKLSESAELIAVRGADEAIDLLVRTFCQPGNDQILVCPPTYGMYEFCADSFSVKTAIVPLLDNFQLDLANIDAQLEDTSIVFLCSPNNPTGNVIHQQDLVTLLEASKDKSLVVVDEAYIEFAPHTSALHLMNDYPHLIVIRTLSKAFGLAAIRVGFLIADASVMTYVSRLIAPYPIADPSAEIALKALSEAGIKQMQQQTQELIEIRNWFTAQVATLAIVDTVYESNTNFVLIRFKGDHNLYDYLLNKGIVARSPANESSVKGCVRISIGAKASMEETLEALKSFQ</sequence>
<dbReference type="OrthoDB" id="9813612at2"/>
<dbReference type="eggNOG" id="COG0079">
    <property type="taxonomic scope" value="Bacteria"/>
</dbReference>
<evidence type="ECO:0000259" key="13">
    <source>
        <dbReference type="Pfam" id="PF00155"/>
    </source>
</evidence>
<comment type="caution">
    <text evidence="14">The sequence shown here is derived from an EMBL/GenBank/DDBJ whole genome shotgun (WGS) entry which is preliminary data.</text>
</comment>
<comment type="pathway">
    <text evidence="2">Amino-acid biosynthesis; L-histidine biosynthesis; L-histidine from 5-phospho-alpha-D-ribose 1-diphosphate: step 7/9.</text>
</comment>
<dbReference type="InterPro" id="IPR015421">
    <property type="entry name" value="PyrdxlP-dep_Trfase_major"/>
</dbReference>
<dbReference type="EMBL" id="AJYK02000114">
    <property type="protein sequence ID" value="OEF22659.1"/>
    <property type="molecule type" value="Genomic_DNA"/>
</dbReference>
<organism evidence="14 15">
    <name type="scientific">Vibrio rumoiensis 1S-45</name>
    <dbReference type="NCBI Taxonomy" id="1188252"/>
    <lineage>
        <taxon>Bacteria</taxon>
        <taxon>Pseudomonadati</taxon>
        <taxon>Pseudomonadota</taxon>
        <taxon>Gammaproteobacteria</taxon>
        <taxon>Vibrionales</taxon>
        <taxon>Vibrionaceae</taxon>
        <taxon>Vibrio</taxon>
    </lineage>
</organism>
<accession>A0A1E5DYG6</accession>
<dbReference type="InterPro" id="IPR001917">
    <property type="entry name" value="Aminotrans_II_pyridoxalP_BS"/>
</dbReference>
<dbReference type="AlphaFoldDB" id="A0A1E5DYG6"/>
<evidence type="ECO:0000256" key="4">
    <source>
        <dbReference type="ARBA" id="ARBA00011738"/>
    </source>
</evidence>
<dbReference type="Gene3D" id="3.40.640.10">
    <property type="entry name" value="Type I PLP-dependent aspartate aminotransferase-like (Major domain)"/>
    <property type="match status" value="1"/>
</dbReference>
<evidence type="ECO:0000313" key="15">
    <source>
        <dbReference type="Proteomes" id="UP000094070"/>
    </source>
</evidence>
<dbReference type="Gene3D" id="3.90.1150.10">
    <property type="entry name" value="Aspartate Aminotransferase, domain 1"/>
    <property type="match status" value="1"/>
</dbReference>
<keyword evidence="6" id="KW-0032">Aminotransferase</keyword>
<evidence type="ECO:0000256" key="5">
    <source>
        <dbReference type="ARBA" id="ARBA00012748"/>
    </source>
</evidence>
<proteinExistence type="inferred from homology"/>
<reference evidence="14 15" key="1">
    <citation type="journal article" date="2012" name="Science">
        <title>Ecological populations of bacteria act as socially cohesive units of antibiotic production and resistance.</title>
        <authorList>
            <person name="Cordero O.X."/>
            <person name="Wildschutte H."/>
            <person name="Kirkup B."/>
            <person name="Proehl S."/>
            <person name="Ngo L."/>
            <person name="Hussain F."/>
            <person name="Le Roux F."/>
            <person name="Mincer T."/>
            <person name="Polz M.F."/>
        </authorList>
    </citation>
    <scope>NUCLEOTIDE SEQUENCE [LARGE SCALE GENOMIC DNA]</scope>
    <source>
        <strain evidence="14 15">1S-45</strain>
    </source>
</reference>
<evidence type="ECO:0000256" key="9">
    <source>
        <dbReference type="ARBA" id="ARBA00022898"/>
    </source>
</evidence>
<dbReference type="InterPro" id="IPR015424">
    <property type="entry name" value="PyrdxlP-dep_Trfase"/>
</dbReference>
<dbReference type="InterPro" id="IPR005861">
    <property type="entry name" value="HisP_aminotrans"/>
</dbReference>
<dbReference type="STRING" id="1188252.A1QC_03105"/>
<comment type="catalytic activity">
    <reaction evidence="11">
        <text>L-histidinol phosphate + 2-oxoglutarate = 3-(imidazol-4-yl)-2-oxopropyl phosphate + L-glutamate</text>
        <dbReference type="Rhea" id="RHEA:23744"/>
        <dbReference type="ChEBI" id="CHEBI:16810"/>
        <dbReference type="ChEBI" id="CHEBI:29985"/>
        <dbReference type="ChEBI" id="CHEBI:57766"/>
        <dbReference type="ChEBI" id="CHEBI:57980"/>
        <dbReference type="EC" id="2.6.1.9"/>
    </reaction>
</comment>
<dbReference type="GO" id="GO:0030170">
    <property type="term" value="F:pyridoxal phosphate binding"/>
    <property type="evidence" value="ECO:0007669"/>
    <property type="project" value="InterPro"/>
</dbReference>
<evidence type="ECO:0000256" key="7">
    <source>
        <dbReference type="ARBA" id="ARBA00022605"/>
    </source>
</evidence>
<evidence type="ECO:0000256" key="1">
    <source>
        <dbReference type="ARBA" id="ARBA00001933"/>
    </source>
</evidence>
<keyword evidence="10" id="KW-0368">Histidine biosynthesis</keyword>
<evidence type="ECO:0000256" key="11">
    <source>
        <dbReference type="ARBA" id="ARBA00047481"/>
    </source>
</evidence>
<dbReference type="SUPFAM" id="SSF53383">
    <property type="entry name" value="PLP-dependent transferases"/>
    <property type="match status" value="1"/>
</dbReference>
<dbReference type="EC" id="2.6.1.9" evidence="5"/>
<protein>
    <recommendedName>
        <fullName evidence="5">histidinol-phosphate transaminase</fullName>
        <ecNumber evidence="5">2.6.1.9</ecNumber>
    </recommendedName>
</protein>
<dbReference type="NCBIfam" id="TIGR01141">
    <property type="entry name" value="hisC"/>
    <property type="match status" value="1"/>
</dbReference>
<dbReference type="PROSITE" id="PS00599">
    <property type="entry name" value="AA_TRANSFER_CLASS_2"/>
    <property type="match status" value="1"/>
</dbReference>
<evidence type="ECO:0000256" key="12">
    <source>
        <dbReference type="RuleBase" id="RU003693"/>
    </source>
</evidence>
<dbReference type="InterPro" id="IPR004839">
    <property type="entry name" value="Aminotransferase_I/II_large"/>
</dbReference>
<dbReference type="GO" id="GO:0004400">
    <property type="term" value="F:histidinol-phosphate transaminase activity"/>
    <property type="evidence" value="ECO:0007669"/>
    <property type="project" value="UniProtKB-EC"/>
</dbReference>
<dbReference type="Pfam" id="PF00155">
    <property type="entry name" value="Aminotran_1_2"/>
    <property type="match status" value="1"/>
</dbReference>
<dbReference type="RefSeq" id="WP_017024820.1">
    <property type="nucleotide sequence ID" value="NZ_AJYK02000114.1"/>
</dbReference>
<evidence type="ECO:0000256" key="8">
    <source>
        <dbReference type="ARBA" id="ARBA00022679"/>
    </source>
</evidence>
<dbReference type="Proteomes" id="UP000094070">
    <property type="component" value="Unassembled WGS sequence"/>
</dbReference>
<keyword evidence="7" id="KW-0028">Amino-acid biosynthesis</keyword>
<dbReference type="UniPathway" id="UPA00031">
    <property type="reaction ID" value="UER00012"/>
</dbReference>
<evidence type="ECO:0000313" key="14">
    <source>
        <dbReference type="EMBL" id="OEF22659.1"/>
    </source>
</evidence>
<dbReference type="GO" id="GO:0000105">
    <property type="term" value="P:L-histidine biosynthetic process"/>
    <property type="evidence" value="ECO:0007669"/>
    <property type="project" value="UniProtKB-UniPathway"/>
</dbReference>
<dbReference type="PANTHER" id="PTHR42885:SF2">
    <property type="entry name" value="HISTIDINOL-PHOSPHATE AMINOTRANSFERASE"/>
    <property type="match status" value="1"/>
</dbReference>
<evidence type="ECO:0000256" key="3">
    <source>
        <dbReference type="ARBA" id="ARBA00007970"/>
    </source>
</evidence>
<comment type="subunit">
    <text evidence="4">Homodimer.</text>
</comment>
<comment type="cofactor">
    <cofactor evidence="1 12">
        <name>pyridoxal 5'-phosphate</name>
        <dbReference type="ChEBI" id="CHEBI:597326"/>
    </cofactor>
</comment>
<keyword evidence="9 12" id="KW-0663">Pyridoxal phosphate</keyword>
<name>A0A1E5DYG6_9VIBR</name>
<dbReference type="PANTHER" id="PTHR42885">
    <property type="entry name" value="HISTIDINOL-PHOSPHATE AMINOTRANSFERASE-RELATED"/>
    <property type="match status" value="1"/>
</dbReference>
<evidence type="ECO:0000256" key="6">
    <source>
        <dbReference type="ARBA" id="ARBA00022576"/>
    </source>
</evidence>
<evidence type="ECO:0000256" key="2">
    <source>
        <dbReference type="ARBA" id="ARBA00005011"/>
    </source>
</evidence>
<comment type="similarity">
    <text evidence="3">Belongs to the class-II pyridoxal-phosphate-dependent aminotransferase family. Histidinol-phosphate aminotransferase subfamily.</text>
</comment>
<keyword evidence="8" id="KW-0808">Transferase</keyword>
<evidence type="ECO:0000256" key="10">
    <source>
        <dbReference type="ARBA" id="ARBA00023102"/>
    </source>
</evidence>